<dbReference type="Proteomes" id="UP001232973">
    <property type="component" value="Unassembled WGS sequence"/>
</dbReference>
<keyword evidence="3 5" id="KW-1133">Transmembrane helix</keyword>
<evidence type="ECO:0000313" key="8">
    <source>
        <dbReference type="Proteomes" id="UP001232973"/>
    </source>
</evidence>
<feature type="transmembrane region" description="Helical" evidence="5">
    <location>
        <begin position="66"/>
        <end position="83"/>
    </location>
</feature>
<keyword evidence="2 5" id="KW-0812">Transmembrane</keyword>
<sequence length="181" mass="18582">MSWQLVLLALALGFNNAIAAVALGSGGMSRRHQLRTALLFAVFEALMPVIGVIIGEGAAAFLGRGAKYLGVAVLVGVGLYSLFHRDKAADDAAPAPPAHAFGVKLVLMSIALSLDNLTVGFGLGMLHVSVGMSAVVFGLVSLVMTFAGLELGRLIGRAVNISSDRLTGVVLLATAGIMLLQ</sequence>
<keyword evidence="8" id="KW-1185">Reference proteome</keyword>
<proteinExistence type="predicted"/>
<evidence type="ECO:0000256" key="1">
    <source>
        <dbReference type="ARBA" id="ARBA00022475"/>
    </source>
</evidence>
<protein>
    <submittedName>
        <fullName evidence="7">Mn2+ efflux pump MntP</fullName>
    </submittedName>
</protein>
<dbReference type="Pfam" id="PF02659">
    <property type="entry name" value="Mntp"/>
    <property type="match status" value="1"/>
</dbReference>
<dbReference type="InterPro" id="IPR003810">
    <property type="entry name" value="Mntp/YtaF"/>
</dbReference>
<accession>A0ABT9XG23</accession>
<evidence type="ECO:0000256" key="4">
    <source>
        <dbReference type="ARBA" id="ARBA00023136"/>
    </source>
</evidence>
<keyword evidence="4 5" id="KW-0472">Membrane</keyword>
<dbReference type="PANTHER" id="PTHR35529:SF1">
    <property type="entry name" value="MANGANESE EFFLUX PUMP MNTP-RELATED"/>
    <property type="match status" value="1"/>
</dbReference>
<feature type="transmembrane region" description="Helical" evidence="5">
    <location>
        <begin position="35"/>
        <end position="54"/>
    </location>
</feature>
<organism evidence="7 8">
    <name type="scientific">Alicyclobacillus cycloheptanicus</name>
    <dbReference type="NCBI Taxonomy" id="1457"/>
    <lineage>
        <taxon>Bacteria</taxon>
        <taxon>Bacillati</taxon>
        <taxon>Bacillota</taxon>
        <taxon>Bacilli</taxon>
        <taxon>Bacillales</taxon>
        <taxon>Alicyclobacillaceae</taxon>
        <taxon>Alicyclobacillus</taxon>
    </lineage>
</organism>
<reference evidence="7 8" key="1">
    <citation type="submission" date="2023-07" db="EMBL/GenBank/DDBJ databases">
        <title>Genomic Encyclopedia of Type Strains, Phase IV (KMG-IV): sequencing the most valuable type-strain genomes for metagenomic binning, comparative biology and taxonomic classification.</title>
        <authorList>
            <person name="Goeker M."/>
        </authorList>
    </citation>
    <scope>NUCLEOTIDE SEQUENCE [LARGE SCALE GENOMIC DNA]</scope>
    <source>
        <strain evidence="7 8">DSM 4006</strain>
    </source>
</reference>
<evidence type="ECO:0000313" key="7">
    <source>
        <dbReference type="EMBL" id="MDQ0189225.1"/>
    </source>
</evidence>
<name>A0ABT9XG23_9BACL</name>
<keyword evidence="1" id="KW-1003">Cell membrane</keyword>
<comment type="caution">
    <text evidence="7">The sequence shown here is derived from an EMBL/GenBank/DDBJ whole genome shotgun (WGS) entry which is preliminary data.</text>
</comment>
<feature type="transmembrane region" description="Helical" evidence="5">
    <location>
        <begin position="126"/>
        <end position="149"/>
    </location>
</feature>
<dbReference type="RefSeq" id="WP_274455081.1">
    <property type="nucleotide sequence ID" value="NZ_CP067097.1"/>
</dbReference>
<dbReference type="EMBL" id="JAUSTP010000005">
    <property type="protein sequence ID" value="MDQ0189225.1"/>
    <property type="molecule type" value="Genomic_DNA"/>
</dbReference>
<evidence type="ECO:0000256" key="2">
    <source>
        <dbReference type="ARBA" id="ARBA00022692"/>
    </source>
</evidence>
<dbReference type="PANTHER" id="PTHR35529">
    <property type="entry name" value="MANGANESE EFFLUX PUMP MNTP-RELATED"/>
    <property type="match status" value="1"/>
</dbReference>
<gene>
    <name evidence="7" type="ORF">J2S03_001041</name>
</gene>
<feature type="signal peptide" evidence="6">
    <location>
        <begin position="1"/>
        <end position="19"/>
    </location>
</feature>
<evidence type="ECO:0000256" key="6">
    <source>
        <dbReference type="SAM" id="SignalP"/>
    </source>
</evidence>
<keyword evidence="6" id="KW-0732">Signal</keyword>
<evidence type="ECO:0000256" key="5">
    <source>
        <dbReference type="SAM" id="Phobius"/>
    </source>
</evidence>
<evidence type="ECO:0000256" key="3">
    <source>
        <dbReference type="ARBA" id="ARBA00022989"/>
    </source>
</evidence>
<feature type="chain" id="PRO_5046234783" evidence="6">
    <location>
        <begin position="20"/>
        <end position="181"/>
    </location>
</feature>